<evidence type="ECO:0000313" key="2">
    <source>
        <dbReference type="Proteomes" id="UP001165083"/>
    </source>
</evidence>
<protein>
    <submittedName>
        <fullName evidence="1">Unnamed protein product</fullName>
    </submittedName>
</protein>
<gene>
    <name evidence="1" type="ORF">Plil01_000348700</name>
</gene>
<keyword evidence="2" id="KW-1185">Reference proteome</keyword>
<dbReference type="Proteomes" id="UP001165083">
    <property type="component" value="Unassembled WGS sequence"/>
</dbReference>
<reference evidence="1" key="1">
    <citation type="submission" date="2023-04" db="EMBL/GenBank/DDBJ databases">
        <title>Phytophthora lilii NBRC 32176.</title>
        <authorList>
            <person name="Ichikawa N."/>
            <person name="Sato H."/>
            <person name="Tonouchi N."/>
        </authorList>
    </citation>
    <scope>NUCLEOTIDE SEQUENCE</scope>
    <source>
        <strain evidence="1">NBRC 32176</strain>
    </source>
</reference>
<proteinExistence type="predicted"/>
<sequence>MSCYQFDKVSIVTARQDTIKLQFAQTAAVTDDYNVLLDKVTVHNCLREVNDYLQRASVSHDDEETDRVLVSITQEGRLKKTITVTGTQLSTIGQYYEINRCIKVVKDTMDWVLALPPFDALAIPGGFDEFVASTKVLRPLAMCTIEN</sequence>
<dbReference type="EMBL" id="BSXW01000135">
    <property type="protein sequence ID" value="GMF12949.1"/>
    <property type="molecule type" value="Genomic_DNA"/>
</dbReference>
<dbReference type="OrthoDB" id="133238at2759"/>
<organism evidence="1 2">
    <name type="scientific">Phytophthora lilii</name>
    <dbReference type="NCBI Taxonomy" id="2077276"/>
    <lineage>
        <taxon>Eukaryota</taxon>
        <taxon>Sar</taxon>
        <taxon>Stramenopiles</taxon>
        <taxon>Oomycota</taxon>
        <taxon>Peronosporomycetes</taxon>
        <taxon>Peronosporales</taxon>
        <taxon>Peronosporaceae</taxon>
        <taxon>Phytophthora</taxon>
    </lineage>
</organism>
<evidence type="ECO:0000313" key="1">
    <source>
        <dbReference type="EMBL" id="GMF12949.1"/>
    </source>
</evidence>
<name>A0A9W6TIZ7_9STRA</name>
<comment type="caution">
    <text evidence="1">The sequence shown here is derived from an EMBL/GenBank/DDBJ whole genome shotgun (WGS) entry which is preliminary data.</text>
</comment>
<accession>A0A9W6TIZ7</accession>
<dbReference type="AlphaFoldDB" id="A0A9W6TIZ7"/>